<keyword evidence="10" id="KW-1185">Reference proteome</keyword>
<comment type="subcellular location">
    <subcellularLocation>
        <location evidence="1">Cell membrane</location>
        <topology evidence="1">Multi-pass membrane protein</topology>
    </subcellularLocation>
</comment>
<dbReference type="GO" id="GO:0050916">
    <property type="term" value="P:sensory perception of sweet taste"/>
    <property type="evidence" value="ECO:0007669"/>
    <property type="project" value="UniProtKB-ARBA"/>
</dbReference>
<evidence type="ECO:0000256" key="4">
    <source>
        <dbReference type="ARBA" id="ARBA00022692"/>
    </source>
</evidence>
<keyword evidence="6 8" id="KW-0472">Membrane</keyword>
<dbReference type="PANTHER" id="PTHR21421">
    <property type="entry name" value="GUSTATORY RECEPTOR"/>
    <property type="match status" value="1"/>
</dbReference>
<evidence type="ECO:0000256" key="1">
    <source>
        <dbReference type="ARBA" id="ARBA00004651"/>
    </source>
</evidence>
<comment type="similarity">
    <text evidence="2">Belongs to the insect chemoreceptor superfamily. Gustatory receptor (GR) family. Gr5a subfamily.</text>
</comment>
<sequence length="167" mass="19213">MIRGFEKVIDSLPLSHLDHVLQAYKILRNLVEEVDKELSFLMFTSTLFNAYTMYFGVVSLLRSNERTINAQHTFIGFLFLVCYVSFIAMSWMGSLVYEANAKALEKLKDFTCSKTNLTQSQTRILFIDASHVTLTIWNIVPIRRSFLFGTFGTILTYCLLLNSLKEV</sequence>
<dbReference type="PANTHER" id="PTHR21421:SF29">
    <property type="entry name" value="GUSTATORY RECEPTOR 5A FOR TREHALOSE-RELATED"/>
    <property type="match status" value="1"/>
</dbReference>
<keyword evidence="5 8" id="KW-1133">Transmembrane helix</keyword>
<proteinExistence type="inferred from homology"/>
<evidence type="ECO:0000256" key="3">
    <source>
        <dbReference type="ARBA" id="ARBA00022475"/>
    </source>
</evidence>
<reference evidence="9" key="1">
    <citation type="submission" date="2020-07" db="EMBL/GenBank/DDBJ databases">
        <title>Multicomponent nature underlies the extraordinary mechanical properties of spider dragline silk.</title>
        <authorList>
            <person name="Kono N."/>
            <person name="Nakamura H."/>
            <person name="Mori M."/>
            <person name="Yoshida Y."/>
            <person name="Ohtoshi R."/>
            <person name="Malay A.D."/>
            <person name="Moran D.A.P."/>
            <person name="Tomita M."/>
            <person name="Numata K."/>
            <person name="Arakawa K."/>
        </authorList>
    </citation>
    <scope>NUCLEOTIDE SEQUENCE</scope>
</reference>
<evidence type="ECO:0000256" key="6">
    <source>
        <dbReference type="ARBA" id="ARBA00023136"/>
    </source>
</evidence>
<dbReference type="GO" id="GO:0005886">
    <property type="term" value="C:plasma membrane"/>
    <property type="evidence" value="ECO:0007669"/>
    <property type="project" value="UniProtKB-SubCell"/>
</dbReference>
<organism evidence="9 10">
    <name type="scientific">Trichonephila clavata</name>
    <name type="common">Joro spider</name>
    <name type="synonym">Nephila clavata</name>
    <dbReference type="NCBI Taxonomy" id="2740835"/>
    <lineage>
        <taxon>Eukaryota</taxon>
        <taxon>Metazoa</taxon>
        <taxon>Ecdysozoa</taxon>
        <taxon>Arthropoda</taxon>
        <taxon>Chelicerata</taxon>
        <taxon>Arachnida</taxon>
        <taxon>Araneae</taxon>
        <taxon>Araneomorphae</taxon>
        <taxon>Entelegynae</taxon>
        <taxon>Araneoidea</taxon>
        <taxon>Nephilidae</taxon>
        <taxon>Trichonephila</taxon>
    </lineage>
</organism>
<feature type="transmembrane region" description="Helical" evidence="8">
    <location>
        <begin position="146"/>
        <end position="164"/>
    </location>
</feature>
<feature type="transmembrane region" description="Helical" evidence="8">
    <location>
        <begin position="38"/>
        <end position="61"/>
    </location>
</feature>
<dbReference type="InterPro" id="IPR009318">
    <property type="entry name" value="Gustatory_rcpt"/>
</dbReference>
<dbReference type="OrthoDB" id="6429174at2759"/>
<keyword evidence="7" id="KW-0675">Receptor</keyword>
<dbReference type="EMBL" id="BMAO01005238">
    <property type="protein sequence ID" value="GFR00037.1"/>
    <property type="molecule type" value="Genomic_DNA"/>
</dbReference>
<name>A0A8X6L997_TRICU</name>
<evidence type="ECO:0000256" key="5">
    <source>
        <dbReference type="ARBA" id="ARBA00022989"/>
    </source>
</evidence>
<dbReference type="GO" id="GO:0008527">
    <property type="term" value="F:taste receptor activity"/>
    <property type="evidence" value="ECO:0007669"/>
    <property type="project" value="InterPro"/>
</dbReference>
<comment type="caution">
    <text evidence="9">The sequence shown here is derived from an EMBL/GenBank/DDBJ whole genome shotgun (WGS) entry which is preliminary data.</text>
</comment>
<keyword evidence="4 8" id="KW-0812">Transmembrane</keyword>
<dbReference type="Proteomes" id="UP000887116">
    <property type="component" value="Unassembled WGS sequence"/>
</dbReference>
<dbReference type="Pfam" id="PF06151">
    <property type="entry name" value="Trehalose_recp"/>
    <property type="match status" value="1"/>
</dbReference>
<feature type="transmembrane region" description="Helical" evidence="8">
    <location>
        <begin position="73"/>
        <end position="97"/>
    </location>
</feature>
<evidence type="ECO:0000313" key="10">
    <source>
        <dbReference type="Proteomes" id="UP000887116"/>
    </source>
</evidence>
<evidence type="ECO:0000313" key="9">
    <source>
        <dbReference type="EMBL" id="GFR00037.1"/>
    </source>
</evidence>
<protein>
    <recommendedName>
        <fullName evidence="11">Gustatory receptor</fullName>
    </recommendedName>
</protein>
<evidence type="ECO:0000256" key="7">
    <source>
        <dbReference type="ARBA" id="ARBA00023170"/>
    </source>
</evidence>
<evidence type="ECO:0008006" key="11">
    <source>
        <dbReference type="Google" id="ProtNLM"/>
    </source>
</evidence>
<evidence type="ECO:0000256" key="2">
    <source>
        <dbReference type="ARBA" id="ARBA00005327"/>
    </source>
</evidence>
<gene>
    <name evidence="9" type="primary">AVEN_177079_1</name>
    <name evidence="9" type="ORF">TNCT_637671</name>
</gene>
<evidence type="ECO:0000256" key="8">
    <source>
        <dbReference type="SAM" id="Phobius"/>
    </source>
</evidence>
<accession>A0A8X6L997</accession>
<dbReference type="AlphaFoldDB" id="A0A8X6L997"/>
<keyword evidence="3" id="KW-1003">Cell membrane</keyword>